<dbReference type="AlphaFoldDB" id="X0V628"/>
<feature type="domain" description="Outer membrane protein beta-barrel" evidence="2">
    <location>
        <begin position="15"/>
        <end position="148"/>
    </location>
</feature>
<comment type="caution">
    <text evidence="3">The sequence shown here is derived from an EMBL/GenBank/DDBJ whole genome shotgun (WGS) entry which is preliminary data.</text>
</comment>
<dbReference type="InterPro" id="IPR027385">
    <property type="entry name" value="Beta-barrel_OMP"/>
</dbReference>
<gene>
    <name evidence="3" type="ORF">S01H1_26313</name>
</gene>
<feature type="non-terminal residue" evidence="3">
    <location>
        <position position="149"/>
    </location>
</feature>
<accession>X0V628</accession>
<dbReference type="InterPro" id="IPR011250">
    <property type="entry name" value="OMP/PagP_B-barrel"/>
</dbReference>
<evidence type="ECO:0000313" key="3">
    <source>
        <dbReference type="EMBL" id="GAF96090.1"/>
    </source>
</evidence>
<organism evidence="3">
    <name type="scientific">marine sediment metagenome</name>
    <dbReference type="NCBI Taxonomy" id="412755"/>
    <lineage>
        <taxon>unclassified sequences</taxon>
        <taxon>metagenomes</taxon>
        <taxon>ecological metagenomes</taxon>
    </lineage>
</organism>
<dbReference type="SUPFAM" id="SSF56925">
    <property type="entry name" value="OMPA-like"/>
    <property type="match status" value="1"/>
</dbReference>
<name>X0V628_9ZZZZ</name>
<keyword evidence="1" id="KW-0732">Signal</keyword>
<protein>
    <recommendedName>
        <fullName evidence="2">Outer membrane protein beta-barrel domain-containing protein</fullName>
    </recommendedName>
</protein>
<dbReference type="Gene3D" id="2.40.160.20">
    <property type="match status" value="1"/>
</dbReference>
<dbReference type="EMBL" id="BARS01015942">
    <property type="protein sequence ID" value="GAF96090.1"/>
    <property type="molecule type" value="Genomic_DNA"/>
</dbReference>
<proteinExistence type="predicted"/>
<evidence type="ECO:0000259" key="2">
    <source>
        <dbReference type="Pfam" id="PF13505"/>
    </source>
</evidence>
<sequence>MKKTLISAFILVFPLVFVSSAYGQGGFYLGVQGGLSAQKPSLTNIEFNTNTTFFYGVRAGIKFMMLALEVNYFQAAHNIDLKEFPTFDWADREIDYNYLGLNLKYFFPLSLLHPYITAGYGYYTASIRDIDKDTDRGFNVGLGLELHLG</sequence>
<evidence type="ECO:0000256" key="1">
    <source>
        <dbReference type="ARBA" id="ARBA00022729"/>
    </source>
</evidence>
<reference evidence="3" key="1">
    <citation type="journal article" date="2014" name="Front. Microbiol.">
        <title>High frequency of phylogenetically diverse reductive dehalogenase-homologous genes in deep subseafloor sedimentary metagenomes.</title>
        <authorList>
            <person name="Kawai M."/>
            <person name="Futagami T."/>
            <person name="Toyoda A."/>
            <person name="Takaki Y."/>
            <person name="Nishi S."/>
            <person name="Hori S."/>
            <person name="Arai W."/>
            <person name="Tsubouchi T."/>
            <person name="Morono Y."/>
            <person name="Uchiyama I."/>
            <person name="Ito T."/>
            <person name="Fujiyama A."/>
            <person name="Inagaki F."/>
            <person name="Takami H."/>
        </authorList>
    </citation>
    <scope>NUCLEOTIDE SEQUENCE</scope>
    <source>
        <strain evidence="3">Expedition CK06-06</strain>
    </source>
</reference>
<dbReference type="Pfam" id="PF13505">
    <property type="entry name" value="OMP_b-brl"/>
    <property type="match status" value="1"/>
</dbReference>